<evidence type="ECO:0008006" key="3">
    <source>
        <dbReference type="Google" id="ProtNLM"/>
    </source>
</evidence>
<sequence>MKFSDLSADVIDDLLTFIPDFSTLSAALLTSKQQVYTVFQSRPKSILARVLEENSQAVRTIENFFSFRYKDQASPISRLEPIESSRFRRALYRLWLVLRENSVIPPISLANSLEMAGLDSVPAMYTEDFFKDEFEKIIRARKVDEKTWSERHDKAILNRATERQDQCHRCHAVCGVNLWGASNWSILKGYFSRGEMVNLFPGNLTRNAVEMNAFNVYFEQNPQIDDRMLIEQLMALDVDESGVWAKDKWYCLECVKELFRLRYWKWWLEKKRQDGVTIEEDCWYGYNCRTQRHAQPHAQRLNHLCMPTRGTGPN</sequence>
<dbReference type="PANTHER" id="PTHR16079:SF4">
    <property type="entry name" value="E3 UBIQUITIN-PROTEIN LIGASE CHFR"/>
    <property type="match status" value="1"/>
</dbReference>
<keyword evidence="2" id="KW-1185">Reference proteome</keyword>
<comment type="caution">
    <text evidence="1">The sequence shown here is derived from an EMBL/GenBank/DDBJ whole genome shotgun (WGS) entry which is preliminary data.</text>
</comment>
<dbReference type="PANTHER" id="PTHR16079">
    <property type="entry name" value="UBIQUITIN LIGASE PROTEIN CHFR"/>
    <property type="match status" value="1"/>
</dbReference>
<evidence type="ECO:0000313" key="2">
    <source>
        <dbReference type="Proteomes" id="UP000092993"/>
    </source>
</evidence>
<accession>A0A1C7MQB1</accession>
<dbReference type="GO" id="GO:0005634">
    <property type="term" value="C:nucleus"/>
    <property type="evidence" value="ECO:0007669"/>
    <property type="project" value="TreeGrafter"/>
</dbReference>
<dbReference type="Proteomes" id="UP000092993">
    <property type="component" value="Unassembled WGS sequence"/>
</dbReference>
<dbReference type="GO" id="GO:0004842">
    <property type="term" value="F:ubiquitin-protein transferase activity"/>
    <property type="evidence" value="ECO:0007669"/>
    <property type="project" value="TreeGrafter"/>
</dbReference>
<name>A0A1C7MQB1_GRIFR</name>
<dbReference type="OrthoDB" id="2745518at2759"/>
<dbReference type="OMA" id="PVHERTW"/>
<dbReference type="GO" id="GO:0016567">
    <property type="term" value="P:protein ubiquitination"/>
    <property type="evidence" value="ECO:0007669"/>
    <property type="project" value="TreeGrafter"/>
</dbReference>
<gene>
    <name evidence="1" type="ORF">A0H81_00491</name>
</gene>
<evidence type="ECO:0000313" key="1">
    <source>
        <dbReference type="EMBL" id="OBZ79033.1"/>
    </source>
</evidence>
<dbReference type="AlphaFoldDB" id="A0A1C7MQB1"/>
<dbReference type="EMBL" id="LUGG01000001">
    <property type="protein sequence ID" value="OBZ79033.1"/>
    <property type="molecule type" value="Genomic_DNA"/>
</dbReference>
<dbReference type="InterPro" id="IPR052256">
    <property type="entry name" value="E3_ubiquitin-ligase_CHFR"/>
</dbReference>
<protein>
    <recommendedName>
        <fullName evidence="3">Aprataxin and PNK-like factor PBZ domain-containing protein</fullName>
    </recommendedName>
</protein>
<proteinExistence type="predicted"/>
<dbReference type="STRING" id="5627.A0A1C7MQB1"/>
<dbReference type="GO" id="GO:0006511">
    <property type="term" value="P:ubiquitin-dependent protein catabolic process"/>
    <property type="evidence" value="ECO:0007669"/>
    <property type="project" value="TreeGrafter"/>
</dbReference>
<reference evidence="1 2" key="1">
    <citation type="submission" date="2016-03" db="EMBL/GenBank/DDBJ databases">
        <title>Whole genome sequencing of Grifola frondosa 9006-11.</title>
        <authorList>
            <person name="Min B."/>
            <person name="Park H."/>
            <person name="Kim J.-G."/>
            <person name="Cho H."/>
            <person name="Oh Y.-L."/>
            <person name="Kong W.-S."/>
            <person name="Choi I.-G."/>
        </authorList>
    </citation>
    <scope>NUCLEOTIDE SEQUENCE [LARGE SCALE GENOMIC DNA]</scope>
    <source>
        <strain evidence="1 2">9006-11</strain>
    </source>
</reference>
<organism evidence="1 2">
    <name type="scientific">Grifola frondosa</name>
    <name type="common">Maitake</name>
    <name type="synonym">Polyporus frondosus</name>
    <dbReference type="NCBI Taxonomy" id="5627"/>
    <lineage>
        <taxon>Eukaryota</taxon>
        <taxon>Fungi</taxon>
        <taxon>Dikarya</taxon>
        <taxon>Basidiomycota</taxon>
        <taxon>Agaricomycotina</taxon>
        <taxon>Agaricomycetes</taxon>
        <taxon>Polyporales</taxon>
        <taxon>Grifolaceae</taxon>
        <taxon>Grifola</taxon>
    </lineage>
</organism>